<dbReference type="OrthoDB" id="975117at2"/>
<evidence type="ECO:0000259" key="1">
    <source>
        <dbReference type="Pfam" id="PF14292"/>
    </source>
</evidence>
<protein>
    <recommendedName>
        <fullName evidence="1">SusE outer membrane protein domain-containing protein</fullName>
    </recommendedName>
</protein>
<dbReference type="Pfam" id="PF14292">
    <property type="entry name" value="SusE"/>
    <property type="match status" value="1"/>
</dbReference>
<dbReference type="Gene3D" id="2.60.40.10">
    <property type="entry name" value="Immunoglobulins"/>
    <property type="match status" value="1"/>
</dbReference>
<accession>A0A1M7L8S4</accession>
<proteinExistence type="predicted"/>
<evidence type="ECO:0000313" key="2">
    <source>
        <dbReference type="EMBL" id="SHM74440.1"/>
    </source>
</evidence>
<organism evidence="2 3">
    <name type="scientific">Flavobacterium saccharophilum</name>
    <dbReference type="NCBI Taxonomy" id="29534"/>
    <lineage>
        <taxon>Bacteria</taxon>
        <taxon>Pseudomonadati</taxon>
        <taxon>Bacteroidota</taxon>
        <taxon>Flavobacteriia</taxon>
        <taxon>Flavobacteriales</taxon>
        <taxon>Flavobacteriaceae</taxon>
        <taxon>Flavobacterium</taxon>
    </lineage>
</organism>
<evidence type="ECO:0000313" key="3">
    <source>
        <dbReference type="Proteomes" id="UP000184121"/>
    </source>
</evidence>
<name>A0A1M7L8S4_9FLAO</name>
<dbReference type="Proteomes" id="UP000184121">
    <property type="component" value="Unassembled WGS sequence"/>
</dbReference>
<keyword evidence="3" id="KW-1185">Reference proteome</keyword>
<dbReference type="EMBL" id="FRBY01000006">
    <property type="protein sequence ID" value="SHM74440.1"/>
    <property type="molecule type" value="Genomic_DNA"/>
</dbReference>
<dbReference type="AlphaFoldDB" id="A0A1M7L8S4"/>
<feature type="domain" description="SusE outer membrane protein" evidence="1">
    <location>
        <begin position="26"/>
        <end position="130"/>
    </location>
</feature>
<dbReference type="Gene3D" id="2.60.40.3620">
    <property type="match status" value="1"/>
</dbReference>
<gene>
    <name evidence="2" type="ORF">SAMN05444366_4004</name>
</gene>
<dbReference type="InterPro" id="IPR013783">
    <property type="entry name" value="Ig-like_fold"/>
</dbReference>
<sequence length="355" mass="38958">MKHIYKIFIAIALVTGLWSCENETDLMILEPQEAAFAIITPENGSSTILNKDTPNNTALTFTWEKVSYGTPTIVTYTVQFAASNTEFAAPIDITTSTSTHASISVAELNAKALELGLTPDVEGTIDVRIKSTVGTTLSEPKLSTPITIALTPYRGVFPKIDLFLVGPGTAAGWSVTSNNMPIYRDTKETAKFYYTGYFNKDGFKLIEQIGFWAPAYGTNGAKVQYRATESDPDPGVFPTTASGYYSFEINLEELTYKIEPYTGPMTTYATIGLTGSVLTGDDTGWNTEVPLVKSDFDAHIWKVTQTLKAGKMKFKANNSWDVSWGDNGGDIIVEAGKYEIWFNDLDGRYMFIATP</sequence>
<dbReference type="RefSeq" id="WP_072975197.1">
    <property type="nucleotide sequence ID" value="NZ_FRBY01000006.1"/>
</dbReference>
<dbReference type="InterPro" id="IPR025970">
    <property type="entry name" value="SusE"/>
</dbReference>
<dbReference type="STRING" id="29534.SAMN05444366_4004"/>
<reference evidence="3" key="1">
    <citation type="submission" date="2016-11" db="EMBL/GenBank/DDBJ databases">
        <authorList>
            <person name="Varghese N."/>
            <person name="Submissions S."/>
        </authorList>
    </citation>
    <scope>NUCLEOTIDE SEQUENCE [LARGE SCALE GENOMIC DNA]</scope>
    <source>
        <strain evidence="3">DSM 1811</strain>
    </source>
</reference>